<gene>
    <name evidence="2" type="ORF">CA264_11650</name>
</gene>
<evidence type="ECO:0008006" key="4">
    <source>
        <dbReference type="Google" id="ProtNLM"/>
    </source>
</evidence>
<evidence type="ECO:0000313" key="3">
    <source>
        <dbReference type="Proteomes" id="UP000266292"/>
    </source>
</evidence>
<dbReference type="Proteomes" id="UP000266292">
    <property type="component" value="Chromosome"/>
</dbReference>
<dbReference type="InterPro" id="IPR029069">
    <property type="entry name" value="HotDog_dom_sf"/>
</dbReference>
<keyword evidence="1" id="KW-0456">Lyase</keyword>
<dbReference type="PANTHER" id="PTHR30272:SF1">
    <property type="entry name" value="3-HYDROXYACYL-[ACYL-CARRIER-PROTEIN] DEHYDRATASE"/>
    <property type="match status" value="1"/>
</dbReference>
<name>A0A1X9YT07_9BACT</name>
<dbReference type="OrthoDB" id="826697at2"/>
<protein>
    <recommendedName>
        <fullName evidence="4">Beta-hydroxyacyl-ACP dehydratase</fullName>
    </recommendedName>
</protein>
<keyword evidence="3" id="KW-1185">Reference proteome</keyword>
<dbReference type="InterPro" id="IPR013114">
    <property type="entry name" value="FabA_FabZ"/>
</dbReference>
<dbReference type="GO" id="GO:0016829">
    <property type="term" value="F:lyase activity"/>
    <property type="evidence" value="ECO:0007669"/>
    <property type="project" value="UniProtKB-KW"/>
</dbReference>
<dbReference type="AlphaFoldDB" id="A0A1X9YT07"/>
<organism evidence="2 3">
    <name type="scientific">Pontibacter actiniarum</name>
    <dbReference type="NCBI Taxonomy" id="323450"/>
    <lineage>
        <taxon>Bacteria</taxon>
        <taxon>Pseudomonadati</taxon>
        <taxon>Bacteroidota</taxon>
        <taxon>Cytophagia</taxon>
        <taxon>Cytophagales</taxon>
        <taxon>Hymenobacteraceae</taxon>
        <taxon>Pontibacter</taxon>
    </lineage>
</organism>
<dbReference type="KEGG" id="pact:CA264_11650"/>
<evidence type="ECO:0000313" key="2">
    <source>
        <dbReference type="EMBL" id="ARS36036.1"/>
    </source>
</evidence>
<dbReference type="SUPFAM" id="SSF54637">
    <property type="entry name" value="Thioesterase/thiol ester dehydrase-isomerase"/>
    <property type="match status" value="1"/>
</dbReference>
<dbReference type="PANTHER" id="PTHR30272">
    <property type="entry name" value="3-HYDROXYACYL-[ACYL-CARRIER-PROTEIN] DEHYDRATASE"/>
    <property type="match status" value="1"/>
</dbReference>
<accession>A0A1X9YT07</accession>
<dbReference type="STRING" id="709015.GCA_000472485_02359"/>
<dbReference type="Gene3D" id="3.10.129.10">
    <property type="entry name" value="Hotdog Thioesterase"/>
    <property type="match status" value="1"/>
</dbReference>
<proteinExistence type="predicted"/>
<sequence>MHTTMKDVQNLLPHREPFLFVDTILLSNEVETIGTITFDKANLTLRTTFPNLDFVPGTILIEAMAQCGGAGIKKFSTIQGLFGLAAIESAVFHKVVPHGAEIKMVIRHLRVSERILKQSGVAYLDGEPAIEATWTCIRFQSEDN</sequence>
<dbReference type="EMBL" id="CP021235">
    <property type="protein sequence ID" value="ARS36036.1"/>
    <property type="molecule type" value="Genomic_DNA"/>
</dbReference>
<reference evidence="3" key="1">
    <citation type="submission" date="2017-05" db="EMBL/GenBank/DDBJ databases">
        <authorList>
            <person name="Ray J."/>
            <person name="Price M."/>
            <person name="Deutschbauer A."/>
        </authorList>
    </citation>
    <scope>NUCLEOTIDE SEQUENCE [LARGE SCALE GENOMIC DNA]</scope>
    <source>
        <strain evidence="3">DSM 19842</strain>
    </source>
</reference>
<evidence type="ECO:0000256" key="1">
    <source>
        <dbReference type="ARBA" id="ARBA00023239"/>
    </source>
</evidence>